<dbReference type="AlphaFoldDB" id="A0A9W8BJ41"/>
<feature type="compositionally biased region" description="Acidic residues" evidence="5">
    <location>
        <begin position="149"/>
        <end position="180"/>
    </location>
</feature>
<evidence type="ECO:0000313" key="9">
    <source>
        <dbReference type="Proteomes" id="UP001150907"/>
    </source>
</evidence>
<dbReference type="InterPro" id="IPR011501">
    <property type="entry name" value="Noc3_N"/>
</dbReference>
<evidence type="ECO:0000256" key="3">
    <source>
        <dbReference type="ARBA" id="ARBA00023054"/>
    </source>
</evidence>
<dbReference type="GO" id="GO:0006270">
    <property type="term" value="P:DNA replication initiation"/>
    <property type="evidence" value="ECO:0007669"/>
    <property type="project" value="TreeGrafter"/>
</dbReference>
<comment type="caution">
    <text evidence="8">The sequence shown here is derived from an EMBL/GenBank/DDBJ whole genome shotgun (WGS) entry which is preliminary data.</text>
</comment>
<evidence type="ECO:0008006" key="10">
    <source>
        <dbReference type="Google" id="ProtNLM"/>
    </source>
</evidence>
<feature type="region of interest" description="Disordered" evidence="5">
    <location>
        <begin position="1"/>
        <end position="64"/>
    </location>
</feature>
<evidence type="ECO:0000256" key="1">
    <source>
        <dbReference type="ARBA" id="ARBA00004604"/>
    </source>
</evidence>
<dbReference type="Pfam" id="PF03914">
    <property type="entry name" value="CBF"/>
    <property type="match status" value="1"/>
</dbReference>
<reference evidence="8" key="1">
    <citation type="submission" date="2022-07" db="EMBL/GenBank/DDBJ databases">
        <title>Phylogenomic reconstructions and comparative analyses of Kickxellomycotina fungi.</title>
        <authorList>
            <person name="Reynolds N.K."/>
            <person name="Stajich J.E."/>
            <person name="Barry K."/>
            <person name="Grigoriev I.V."/>
            <person name="Crous P."/>
            <person name="Smith M.E."/>
        </authorList>
    </citation>
    <scope>NUCLEOTIDE SEQUENCE</scope>
    <source>
        <strain evidence="8">IMI 214461</strain>
    </source>
</reference>
<evidence type="ECO:0000256" key="2">
    <source>
        <dbReference type="ARBA" id="ARBA00007797"/>
    </source>
</evidence>
<feature type="compositionally biased region" description="Low complexity" evidence="5">
    <location>
        <begin position="269"/>
        <end position="279"/>
    </location>
</feature>
<feature type="compositionally biased region" description="Acidic residues" evidence="5">
    <location>
        <begin position="114"/>
        <end position="134"/>
    </location>
</feature>
<organism evidence="8 9">
    <name type="scientific">Coemansia thaxteri</name>
    <dbReference type="NCBI Taxonomy" id="2663907"/>
    <lineage>
        <taxon>Eukaryota</taxon>
        <taxon>Fungi</taxon>
        <taxon>Fungi incertae sedis</taxon>
        <taxon>Zoopagomycota</taxon>
        <taxon>Kickxellomycotina</taxon>
        <taxon>Kickxellomycetes</taxon>
        <taxon>Kickxellales</taxon>
        <taxon>Kickxellaceae</taxon>
        <taxon>Coemansia</taxon>
    </lineage>
</organism>
<keyword evidence="3" id="KW-0175">Coiled coil</keyword>
<feature type="compositionally biased region" description="Basic and acidic residues" evidence="5">
    <location>
        <begin position="181"/>
        <end position="194"/>
    </location>
</feature>
<feature type="region of interest" description="Disordered" evidence="5">
    <location>
        <begin position="104"/>
        <end position="194"/>
    </location>
</feature>
<dbReference type="PANTHER" id="PTHR14428:SF5">
    <property type="entry name" value="NUCLEOLAR COMPLEX PROTEIN 3 HOMOLOG"/>
    <property type="match status" value="1"/>
</dbReference>
<evidence type="ECO:0000256" key="5">
    <source>
        <dbReference type="SAM" id="MobiDB-lite"/>
    </source>
</evidence>
<sequence>MAATDFKAKAKAKTKAKAKDVSSKKKRGGISARRAHRPSDNMGEVKTQEVEVKEESDDEDIDPEDMEFVRENAKSLGFLSSVDPEKLGKINKEAKVKGVRYREKPKAVAPGELSETEDESDAEIVAEGSDDDSGLEVCSDDGSGLEVYSESEAEMVAEDSGSDAESMGEDAENEVESDGDYEFRNSKARREQKRKAIMDDVMSYEQAPRAFAQAAKKAKVSSRLPIKMADGRLVASDGSDDEDDDEDDEDDDGKGGDKMDVSDDEKPEATGSAAAESTTDFSTEPDRASMTRKQYIVAQQNRLAGLADLIMQDPTRGAKAYRLLHQISESEDARVRRLGLLTQLGVYCDVLPGYRIRALTEKEKQMKVTKEVRAQRMHEEALVTSYGAYLRQLFAAAKSALRVFGDANADVETGAVAARALGELVNAHPHFNFRRDILAALVDLYVQPSSRISMEAFAPVARTARLAVLRLFRSDASGEYALDAVLLAAKRIKRLSYRVDASALRPWLHLRLRDELRENPDDRRRADEEQQRREQQREQRKLLRRKKGSAAVRDARRALHESKAQVKARRVQQDVARTLRDASAEVSRDDRERWFGETLKHVFVTYFRILKQRDNIGGLLPAVLEGLAKYAHLISVEFFVDLFGLLRRIMRGQHGVGIGDNAADPGDHEDPADASDLVSPRVGLRASLLCVLTALHILTGQGEALNLDIKDFFHQLYALLPPLATNPRIEATRMSALSDGTRYTVYLTPADVAARTAQLRAAKSGAAGGLESAQLDEAVWEETVRSEADLLFESLELMFLGRSKVASLTRVAAFAKRLAAAALHWPPRTAVRAVEFIHRLLLKYPGLDRMLSSEEHAGCGLYLRDLDDPDMCNPFATSLFELHWLQIHHSAAVQAATRRLLDFARAEDKKHRM</sequence>
<feature type="compositionally biased region" description="Acidic residues" evidence="5">
    <location>
        <begin position="54"/>
        <end position="64"/>
    </location>
</feature>
<feature type="compositionally biased region" description="Basic residues" evidence="5">
    <location>
        <begin position="24"/>
        <end position="36"/>
    </location>
</feature>
<feature type="domain" description="CCAAT-binding factor" evidence="6">
    <location>
        <begin position="687"/>
        <end position="895"/>
    </location>
</feature>
<dbReference type="InterPro" id="IPR005612">
    <property type="entry name" value="CCAAT-binding_factor"/>
</dbReference>
<protein>
    <recommendedName>
        <fullName evidence="10">Nucleolar complex-associated protein 3</fullName>
    </recommendedName>
</protein>
<evidence type="ECO:0000259" key="6">
    <source>
        <dbReference type="Pfam" id="PF03914"/>
    </source>
</evidence>
<dbReference type="InterPro" id="IPR016903">
    <property type="entry name" value="Nucleolar_cplx-assoc_3"/>
</dbReference>
<accession>A0A9W8BJ41</accession>
<keyword evidence="9" id="KW-1185">Reference proteome</keyword>
<feature type="domain" description="Nucleolar complex-associated protein 3 N-terminal" evidence="7">
    <location>
        <begin position="299"/>
        <end position="389"/>
    </location>
</feature>
<comment type="subcellular location">
    <subcellularLocation>
        <location evidence="1">Nucleus</location>
        <location evidence="1">Nucleolus</location>
    </subcellularLocation>
</comment>
<feature type="compositionally biased region" description="Basic and acidic residues" evidence="5">
    <location>
        <begin position="520"/>
        <end position="541"/>
    </location>
</feature>
<dbReference type="OrthoDB" id="10263597at2759"/>
<evidence type="ECO:0000259" key="7">
    <source>
        <dbReference type="Pfam" id="PF07540"/>
    </source>
</evidence>
<dbReference type="EMBL" id="JANBQF010000005">
    <property type="protein sequence ID" value="KAJ2008419.1"/>
    <property type="molecule type" value="Genomic_DNA"/>
</dbReference>
<evidence type="ECO:0000313" key="8">
    <source>
        <dbReference type="EMBL" id="KAJ2008419.1"/>
    </source>
</evidence>
<dbReference type="GO" id="GO:0005730">
    <property type="term" value="C:nucleolus"/>
    <property type="evidence" value="ECO:0007669"/>
    <property type="project" value="UniProtKB-SubCell"/>
</dbReference>
<dbReference type="Proteomes" id="UP001150907">
    <property type="component" value="Unassembled WGS sequence"/>
</dbReference>
<dbReference type="GO" id="GO:0003682">
    <property type="term" value="F:chromatin binding"/>
    <property type="evidence" value="ECO:0007669"/>
    <property type="project" value="TreeGrafter"/>
</dbReference>
<dbReference type="Pfam" id="PF07540">
    <property type="entry name" value="NOC3p"/>
    <property type="match status" value="1"/>
</dbReference>
<keyword evidence="4" id="KW-0539">Nucleus</keyword>
<feature type="region of interest" description="Disordered" evidence="5">
    <location>
        <begin position="520"/>
        <end position="547"/>
    </location>
</feature>
<feature type="region of interest" description="Disordered" evidence="5">
    <location>
        <begin position="210"/>
        <end position="288"/>
    </location>
</feature>
<evidence type="ECO:0000256" key="4">
    <source>
        <dbReference type="ARBA" id="ARBA00023242"/>
    </source>
</evidence>
<feature type="compositionally biased region" description="Acidic residues" evidence="5">
    <location>
        <begin position="238"/>
        <end position="252"/>
    </location>
</feature>
<name>A0A9W8BJ41_9FUNG</name>
<proteinExistence type="inferred from homology"/>
<comment type="similarity">
    <text evidence="2">Belongs to the CBF/MAK21 family.</text>
</comment>
<dbReference type="PANTHER" id="PTHR14428">
    <property type="entry name" value="NUCLEOLAR COMPLEX PROTEIN 3"/>
    <property type="match status" value="1"/>
</dbReference>
<gene>
    <name evidence="8" type="ORF">H4R26_000194</name>
</gene>